<feature type="domain" description="PI3K/PI4K catalytic" evidence="7">
    <location>
        <begin position="308"/>
        <end position="485"/>
    </location>
</feature>
<keyword evidence="2" id="KW-0808">Transferase</keyword>
<feature type="region of interest" description="Disordered" evidence="6">
    <location>
        <begin position="342"/>
        <end position="364"/>
    </location>
</feature>
<sequence>MPKDCSVLKVGSTLGSPRAAGLSTPRRDASPSSVAAAHLSRRLGAYSLSTTVNSTVPPPSVLRRGVFPPSSPLPATSVYPTTPSYAKSPSSGTCCAVSSPPFASAVMKAPLLSSHLSMHSQSGHCHPTSCPASSTGSSSYLIDHRLSFSAASIACPEEAARLIPPPSETDKPARHHVLPPPFPPLPVSTSPASLPFFPSCPFPASLPFPATVEASPINCGGQDLGLLSKRVRAMEDLQPLPHLPTPPTALSASTSSLFRRPCRPKVQLAIPASCRSQYPSARLLKYLTADVEKGLVAGNELIMAELSCSGAYFCRNASGRLVGVFKPMDEEPYAVNNPRLEYRPRAKGNGERGGRDSGRREGLKAGVAPGKAAVREAAAFVLDEGFAGVPATALASLRRSRTEESMSLEPLQPFHHLSPPPLRKTGSVGEVDRVKVGSLQQYVRHVGCADDYGPGRFAEEDVQRVALLDLRLLNSDRNAGNILVAPPDMLLPGGEMDGRGGGGKGGARGGSDTGGLSEMLVCRGPSFASASTKPSPLFVAAVEKTQEQQQRDELPPHADRVDLRGLPPSPPFSPPPPHADPCARSLDLAMDKSGPLSPMGLRRTQSVDVLEREEGTLLARRPSIRSHPVSLSLSSSASLSSPHSTPSRPSWASTSPYRALIRHRRLLDTTGRKKTKRREPFSEESASGIEGEEREDGASPLCLVPIDHGFCLPHPLLMDDVEVCWVNWEAAKAPLLPSLRQLLSTLNVEDDIARLKACLGDVAVEGEGLPPACFLTLRIGTALLQEGLLVRRGPGQGGEGEGEESAEQAFPLTLHDLALLVTREDPECPSELEQAVRDSYEALVAEVSDDLLPSRPVAWLPWEKSLIEDERFHPRFMELFKPRLRAVLDKAAEGKVNGRKPGFTQAAGGRTW</sequence>
<keyword evidence="9" id="KW-1185">Reference proteome</keyword>
<evidence type="ECO:0000256" key="2">
    <source>
        <dbReference type="ARBA" id="ARBA00022679"/>
    </source>
</evidence>
<feature type="region of interest" description="Disordered" evidence="6">
    <location>
        <begin position="543"/>
        <end position="608"/>
    </location>
</feature>
<feature type="compositionally biased region" description="Pro residues" evidence="6">
    <location>
        <begin position="567"/>
        <end position="579"/>
    </location>
</feature>
<evidence type="ECO:0000313" key="8">
    <source>
        <dbReference type="EMBL" id="EWM22588.1"/>
    </source>
</evidence>
<evidence type="ECO:0000256" key="3">
    <source>
        <dbReference type="ARBA" id="ARBA00022741"/>
    </source>
</evidence>
<dbReference type="PANTHER" id="PTHR45800:SF11">
    <property type="entry name" value="PHOSPHATIDYLINOSITOL 3-KINASE-RELATED PROTEIN KINASE"/>
    <property type="match status" value="1"/>
</dbReference>
<evidence type="ECO:0000256" key="6">
    <source>
        <dbReference type="SAM" id="MobiDB-lite"/>
    </source>
</evidence>
<name>W7TGE6_9STRA</name>
<dbReference type="Proteomes" id="UP000019335">
    <property type="component" value="Unassembled WGS sequence"/>
</dbReference>
<comment type="similarity">
    <text evidence="1">Belongs to the PI3/PI4-kinase family. Type II PI4K subfamily.</text>
</comment>
<proteinExistence type="inferred from homology"/>
<dbReference type="OrthoDB" id="5839at2759"/>
<accession>W7TGE6</accession>
<evidence type="ECO:0000313" key="9">
    <source>
        <dbReference type="Proteomes" id="UP000019335"/>
    </source>
</evidence>
<reference evidence="8 9" key="1">
    <citation type="journal article" date="2014" name="Mol. Plant">
        <title>Chromosome Scale Genome Assembly and Transcriptome Profiling of Nannochloropsis gaditana in Nitrogen Depletion.</title>
        <authorList>
            <person name="Corteggiani Carpinelli E."/>
            <person name="Telatin A."/>
            <person name="Vitulo N."/>
            <person name="Forcato C."/>
            <person name="D'Angelo M."/>
            <person name="Schiavon R."/>
            <person name="Vezzi A."/>
            <person name="Giacometti G.M."/>
            <person name="Morosinotto T."/>
            <person name="Valle G."/>
        </authorList>
    </citation>
    <scope>NUCLEOTIDE SEQUENCE [LARGE SCALE GENOMIC DNA]</scope>
    <source>
        <strain evidence="8 9">B-31</strain>
    </source>
</reference>
<protein>
    <submittedName>
        <fullName evidence="8">Phosphatidylinositol 3-and 4-kinase family protein</fullName>
    </submittedName>
</protein>
<feature type="compositionally biased region" description="Basic and acidic residues" evidence="6">
    <location>
        <begin position="342"/>
        <end position="363"/>
    </location>
</feature>
<organism evidence="8 9">
    <name type="scientific">Nannochloropsis gaditana</name>
    <dbReference type="NCBI Taxonomy" id="72520"/>
    <lineage>
        <taxon>Eukaryota</taxon>
        <taxon>Sar</taxon>
        <taxon>Stramenopiles</taxon>
        <taxon>Ochrophyta</taxon>
        <taxon>Eustigmatophyceae</taxon>
        <taxon>Eustigmatales</taxon>
        <taxon>Monodopsidaceae</taxon>
        <taxon>Nannochloropsis</taxon>
    </lineage>
</organism>
<dbReference type="PANTHER" id="PTHR45800">
    <property type="entry name" value="PHOSPHATIDYLINOSITOL 4-KINASE GAMMA"/>
    <property type="match status" value="1"/>
</dbReference>
<dbReference type="GO" id="GO:0005524">
    <property type="term" value="F:ATP binding"/>
    <property type="evidence" value="ECO:0007669"/>
    <property type="project" value="UniProtKB-KW"/>
</dbReference>
<feature type="compositionally biased region" description="Low complexity" evidence="6">
    <location>
        <begin position="633"/>
        <end position="650"/>
    </location>
</feature>
<evidence type="ECO:0000259" key="7">
    <source>
        <dbReference type="Pfam" id="PF00454"/>
    </source>
</evidence>
<dbReference type="Pfam" id="PF00454">
    <property type="entry name" value="PI3_PI4_kinase"/>
    <property type="match status" value="1"/>
</dbReference>
<keyword evidence="4 8" id="KW-0418">Kinase</keyword>
<evidence type="ECO:0000256" key="1">
    <source>
        <dbReference type="ARBA" id="ARBA00008941"/>
    </source>
</evidence>
<evidence type="ECO:0000256" key="5">
    <source>
        <dbReference type="ARBA" id="ARBA00022840"/>
    </source>
</evidence>
<feature type="region of interest" description="Disordered" evidence="6">
    <location>
        <begin position="668"/>
        <end position="694"/>
    </location>
</feature>
<dbReference type="EMBL" id="AZIL01002136">
    <property type="protein sequence ID" value="EWM22588.1"/>
    <property type="molecule type" value="Genomic_DNA"/>
</dbReference>
<dbReference type="AlphaFoldDB" id="W7TGE6"/>
<feature type="compositionally biased region" description="Basic and acidic residues" evidence="6">
    <location>
        <begin position="544"/>
        <end position="563"/>
    </location>
</feature>
<feature type="compositionally biased region" description="Gly residues" evidence="6">
    <location>
        <begin position="499"/>
        <end position="513"/>
    </location>
</feature>
<evidence type="ECO:0000256" key="4">
    <source>
        <dbReference type="ARBA" id="ARBA00022777"/>
    </source>
</evidence>
<feature type="region of interest" description="Disordered" evidence="6">
    <location>
        <begin position="10"/>
        <end position="33"/>
    </location>
</feature>
<feature type="region of interest" description="Disordered" evidence="6">
    <location>
        <begin position="494"/>
        <end position="517"/>
    </location>
</feature>
<dbReference type="GO" id="GO:0016301">
    <property type="term" value="F:kinase activity"/>
    <property type="evidence" value="ECO:0007669"/>
    <property type="project" value="UniProtKB-KW"/>
</dbReference>
<keyword evidence="3" id="KW-0547">Nucleotide-binding</keyword>
<comment type="caution">
    <text evidence="8">The sequence shown here is derived from an EMBL/GenBank/DDBJ whole genome shotgun (WGS) entry which is preliminary data.</text>
</comment>
<dbReference type="InterPro" id="IPR000403">
    <property type="entry name" value="PI3/4_kinase_cat_dom"/>
</dbReference>
<feature type="region of interest" description="Disordered" evidence="6">
    <location>
        <begin position="633"/>
        <end position="654"/>
    </location>
</feature>
<gene>
    <name evidence="8" type="ORF">Naga_100155g12</name>
</gene>
<dbReference type="InterPro" id="IPR044571">
    <property type="entry name" value="P4KG1-8"/>
</dbReference>
<keyword evidence="5" id="KW-0067">ATP-binding</keyword>